<organism evidence="1 2">
    <name type="scientific">Nepenthes gracilis</name>
    <name type="common">Slender pitcher plant</name>
    <dbReference type="NCBI Taxonomy" id="150966"/>
    <lineage>
        <taxon>Eukaryota</taxon>
        <taxon>Viridiplantae</taxon>
        <taxon>Streptophyta</taxon>
        <taxon>Embryophyta</taxon>
        <taxon>Tracheophyta</taxon>
        <taxon>Spermatophyta</taxon>
        <taxon>Magnoliopsida</taxon>
        <taxon>eudicotyledons</taxon>
        <taxon>Gunneridae</taxon>
        <taxon>Pentapetalae</taxon>
        <taxon>Caryophyllales</taxon>
        <taxon>Nepenthaceae</taxon>
        <taxon>Nepenthes</taxon>
    </lineage>
</organism>
<evidence type="ECO:0000313" key="2">
    <source>
        <dbReference type="Proteomes" id="UP001279734"/>
    </source>
</evidence>
<comment type="caution">
    <text evidence="1">The sequence shown here is derived from an EMBL/GenBank/DDBJ whole genome shotgun (WGS) entry which is preliminary data.</text>
</comment>
<accession>A0AAD3TN08</accession>
<reference evidence="1" key="1">
    <citation type="submission" date="2023-05" db="EMBL/GenBank/DDBJ databases">
        <title>Nepenthes gracilis genome sequencing.</title>
        <authorList>
            <person name="Fukushima K."/>
        </authorList>
    </citation>
    <scope>NUCLEOTIDE SEQUENCE</scope>
    <source>
        <strain evidence="1">SING2019-196</strain>
    </source>
</reference>
<name>A0AAD3TN08_NEPGR</name>
<protein>
    <submittedName>
        <fullName evidence="1">Uncharacterized protein</fullName>
    </submittedName>
</protein>
<dbReference type="Proteomes" id="UP001279734">
    <property type="component" value="Unassembled WGS sequence"/>
</dbReference>
<sequence length="232" mass="25699">MHHGWSKELIKIHTRPPKAKNISSTFIQPEEENIQIILAYAGNQKRPKRYLLRSTPPLQPLGMDHGLRWNPAQQSLDALPPTKPKLQVCVEVTRGAHLPSFIRLESGSKAAASSVDIEKYSLDSIDHDGLESIRPGNSVVDGCVDRALVDPRCEEPRQLVAPIRRCLPHMMLPVRGKGPEDIEKAAPISQNSPSMGRVEARFSSRISRLGPIVPCGIFGGWSDYFRYTVGGP</sequence>
<dbReference type="EMBL" id="BSYO01000044">
    <property type="protein sequence ID" value="GMH31907.1"/>
    <property type="molecule type" value="Genomic_DNA"/>
</dbReference>
<keyword evidence="2" id="KW-1185">Reference proteome</keyword>
<proteinExistence type="predicted"/>
<evidence type="ECO:0000313" key="1">
    <source>
        <dbReference type="EMBL" id="GMH31907.1"/>
    </source>
</evidence>
<dbReference type="AlphaFoldDB" id="A0AAD3TN08"/>
<gene>
    <name evidence="1" type="ORF">Nepgr_033751</name>
</gene>